<dbReference type="InterPro" id="IPR051490">
    <property type="entry name" value="THEM6_lcsJ_thioesterase"/>
</dbReference>
<organism evidence="1">
    <name type="scientific">Phaeomonas parva</name>
    <dbReference type="NCBI Taxonomy" id="124430"/>
    <lineage>
        <taxon>Eukaryota</taxon>
        <taxon>Sar</taxon>
        <taxon>Stramenopiles</taxon>
        <taxon>Ochrophyta</taxon>
        <taxon>Pinguiophyceae</taxon>
        <taxon>Pinguiochrysidales</taxon>
        <taxon>Pinguiochrysidaceae</taxon>
        <taxon>Phaeomonas</taxon>
    </lineage>
</organism>
<dbReference type="Pfam" id="PF13279">
    <property type="entry name" value="4HBT_2"/>
    <property type="match status" value="1"/>
</dbReference>
<reference evidence="1" key="1">
    <citation type="submission" date="2021-01" db="EMBL/GenBank/DDBJ databases">
        <authorList>
            <person name="Corre E."/>
            <person name="Pelletier E."/>
            <person name="Niang G."/>
            <person name="Scheremetjew M."/>
            <person name="Finn R."/>
            <person name="Kale V."/>
            <person name="Holt S."/>
            <person name="Cochrane G."/>
            <person name="Meng A."/>
            <person name="Brown T."/>
            <person name="Cohen L."/>
        </authorList>
    </citation>
    <scope>NUCLEOTIDE SEQUENCE</scope>
    <source>
        <strain evidence="1">CCMP2877</strain>
    </source>
</reference>
<dbReference type="Gene3D" id="3.10.129.10">
    <property type="entry name" value="Hotdog Thioesterase"/>
    <property type="match status" value="1"/>
</dbReference>
<dbReference type="InterPro" id="IPR029069">
    <property type="entry name" value="HotDog_dom_sf"/>
</dbReference>
<accession>A0A7S1U180</accession>
<dbReference type="PANTHER" id="PTHR12475:SF4">
    <property type="entry name" value="PROTEIN THEM6"/>
    <property type="match status" value="1"/>
</dbReference>
<dbReference type="CDD" id="cd00586">
    <property type="entry name" value="4HBT"/>
    <property type="match status" value="1"/>
</dbReference>
<dbReference type="SUPFAM" id="SSF54637">
    <property type="entry name" value="Thioesterase/thiol ester dehydrase-isomerase"/>
    <property type="match status" value="1"/>
</dbReference>
<name>A0A7S1U180_9STRA</name>
<sequence>MGGELGASGRCTYLPWVTAAVAVALHSVDLPYWASFLATELFYDVRDKLPRWLRRANEDEHEEGVTRPMVTHHQVGLADIDRNFHMNNARFLRATNFVRRAWWRRRRSLWRVLKYEGLNLVITAQSIRYRGELRLWQRYRIESRLVSVVDEEMSFFMEFSFVTGPEEPQSDGRKPFVNAVQIVKYRLVPSGGDNADVPTALPPTELLRLAGYDLGWGLGLETGLGFGLDPSRRPDIMRWRESIRESSRLLRTGYNRRESMDTACPTKP</sequence>
<dbReference type="AlphaFoldDB" id="A0A7S1U180"/>
<evidence type="ECO:0008006" key="2">
    <source>
        <dbReference type="Google" id="ProtNLM"/>
    </source>
</evidence>
<protein>
    <recommendedName>
        <fullName evidence="2">Thioesterase domain-containing protein</fullName>
    </recommendedName>
</protein>
<gene>
    <name evidence="1" type="ORF">PPAR1163_LOCUS10252</name>
</gene>
<dbReference type="EMBL" id="HBGJ01015977">
    <property type="protein sequence ID" value="CAD9251889.1"/>
    <property type="molecule type" value="Transcribed_RNA"/>
</dbReference>
<evidence type="ECO:0000313" key="1">
    <source>
        <dbReference type="EMBL" id="CAD9251889.1"/>
    </source>
</evidence>
<proteinExistence type="predicted"/>
<dbReference type="PANTHER" id="PTHR12475">
    <property type="match status" value="1"/>
</dbReference>